<reference evidence="2" key="1">
    <citation type="journal article" date="2019" name="Sci. Rep.">
        <title>Draft genome of Tanacetum cinerariifolium, the natural source of mosquito coil.</title>
        <authorList>
            <person name="Yamashiro T."/>
            <person name="Shiraishi A."/>
            <person name="Satake H."/>
            <person name="Nakayama K."/>
        </authorList>
    </citation>
    <scope>NUCLEOTIDE SEQUENCE</scope>
</reference>
<feature type="region of interest" description="Disordered" evidence="1">
    <location>
        <begin position="186"/>
        <end position="207"/>
    </location>
</feature>
<gene>
    <name evidence="2" type="ORF">Tci_872132</name>
</gene>
<evidence type="ECO:0008006" key="3">
    <source>
        <dbReference type="Google" id="ProtNLM"/>
    </source>
</evidence>
<feature type="compositionally biased region" description="Acidic residues" evidence="1">
    <location>
        <begin position="95"/>
        <end position="110"/>
    </location>
</feature>
<feature type="non-terminal residue" evidence="2">
    <location>
        <position position="1"/>
    </location>
</feature>
<feature type="region of interest" description="Disordered" evidence="1">
    <location>
        <begin position="1"/>
        <end position="128"/>
    </location>
</feature>
<feature type="compositionally biased region" description="Basic and acidic residues" evidence="1">
    <location>
        <begin position="37"/>
        <end position="46"/>
    </location>
</feature>
<dbReference type="AlphaFoldDB" id="A0A699SS55"/>
<evidence type="ECO:0000256" key="1">
    <source>
        <dbReference type="SAM" id="MobiDB-lite"/>
    </source>
</evidence>
<name>A0A699SS55_TANCI</name>
<organism evidence="2">
    <name type="scientific">Tanacetum cinerariifolium</name>
    <name type="common">Dalmatian daisy</name>
    <name type="synonym">Chrysanthemum cinerariifolium</name>
    <dbReference type="NCBI Taxonomy" id="118510"/>
    <lineage>
        <taxon>Eukaryota</taxon>
        <taxon>Viridiplantae</taxon>
        <taxon>Streptophyta</taxon>
        <taxon>Embryophyta</taxon>
        <taxon>Tracheophyta</taxon>
        <taxon>Spermatophyta</taxon>
        <taxon>Magnoliopsida</taxon>
        <taxon>eudicotyledons</taxon>
        <taxon>Gunneridae</taxon>
        <taxon>Pentapetalae</taxon>
        <taxon>asterids</taxon>
        <taxon>campanulids</taxon>
        <taxon>Asterales</taxon>
        <taxon>Asteraceae</taxon>
        <taxon>Asteroideae</taxon>
        <taxon>Anthemideae</taxon>
        <taxon>Anthemidinae</taxon>
        <taxon>Tanacetum</taxon>
    </lineage>
</organism>
<proteinExistence type="predicted"/>
<accession>A0A699SS55</accession>
<dbReference type="EMBL" id="BKCJ011183039">
    <property type="protein sequence ID" value="GFD00163.1"/>
    <property type="molecule type" value="Genomic_DNA"/>
</dbReference>
<feature type="compositionally biased region" description="Polar residues" evidence="1">
    <location>
        <begin position="13"/>
        <end position="29"/>
    </location>
</feature>
<comment type="caution">
    <text evidence="2">The sequence shown here is derived from an EMBL/GenBank/DDBJ whole genome shotgun (WGS) entry which is preliminary data.</text>
</comment>
<feature type="compositionally biased region" description="Acidic residues" evidence="1">
    <location>
        <begin position="47"/>
        <end position="73"/>
    </location>
</feature>
<protein>
    <recommendedName>
        <fullName evidence="3">Retrovirus-related Pol polyprotein from transposon TNT 1-94</fullName>
    </recommendedName>
</protein>
<evidence type="ECO:0000313" key="2">
    <source>
        <dbReference type="EMBL" id="GFD00163.1"/>
    </source>
</evidence>
<sequence length="207" mass="23531">MSHASGSGDKVDIQSNFPNEQLQKVTGTNKGAGVRLEVLDVPKYDLESDEESWTFSQDEDDADEETDVNDDSEETKFDNDGNYLTHPNLSHYKADDEEEEEQKTDDDEVSSDQRVYSPPDYQLTDEEENQICGAILPNVLTNQEMLDSKAYKQYYDVASRAEPPKEKTTYKKKVYEPVTHSKYKSAPAAKFKRLKTPAKVTQSGKKR</sequence>